<comment type="caution">
    <text evidence="9">The sequence shown here is derived from an EMBL/GenBank/DDBJ whole genome shotgun (WGS) entry which is preliminary data.</text>
</comment>
<dbReference type="PANTHER" id="PTHR43876:SF10">
    <property type="entry name" value="3-DEMETHOXYUBIQUINOL 3-HYDROXYLASE"/>
    <property type="match status" value="1"/>
</dbReference>
<dbReference type="PRINTS" id="PR00420">
    <property type="entry name" value="RNGMNOXGNASE"/>
</dbReference>
<comment type="cofactor">
    <cofactor evidence="1">
        <name>FAD</name>
        <dbReference type="ChEBI" id="CHEBI:57692"/>
    </cofactor>
</comment>
<evidence type="ECO:0000259" key="8">
    <source>
        <dbReference type="Pfam" id="PF01494"/>
    </source>
</evidence>
<dbReference type="RefSeq" id="WP_305892801.1">
    <property type="nucleotide sequence ID" value="NZ_JAUZVZ010000005.1"/>
</dbReference>
<comment type="pathway">
    <text evidence="2">Cofactor biosynthesis; ubiquinone biosynthesis.</text>
</comment>
<gene>
    <name evidence="9" type="ORF">Q3O60_04960</name>
</gene>
<accession>A0ABT9GX45</accession>
<dbReference type="EMBL" id="JAUZVZ010000005">
    <property type="protein sequence ID" value="MDP4535538.1"/>
    <property type="molecule type" value="Genomic_DNA"/>
</dbReference>
<reference evidence="9 10" key="1">
    <citation type="submission" date="2023-08" db="EMBL/GenBank/DDBJ databases">
        <authorList>
            <person name="Joshi A."/>
            <person name="Thite S."/>
        </authorList>
    </citation>
    <scope>NUCLEOTIDE SEQUENCE [LARGE SCALE GENOMIC DNA]</scope>
    <source>
        <strain evidence="9 10">AC40</strain>
    </source>
</reference>
<dbReference type="Gene3D" id="3.50.50.60">
    <property type="entry name" value="FAD/NAD(P)-binding domain"/>
    <property type="match status" value="2"/>
</dbReference>
<dbReference type="Proteomes" id="UP001231616">
    <property type="component" value="Unassembled WGS sequence"/>
</dbReference>
<keyword evidence="6" id="KW-0560">Oxidoreductase</keyword>
<evidence type="ECO:0000256" key="7">
    <source>
        <dbReference type="ARBA" id="ARBA00023033"/>
    </source>
</evidence>
<dbReference type="InterPro" id="IPR036188">
    <property type="entry name" value="FAD/NAD-bd_sf"/>
</dbReference>
<comment type="similarity">
    <text evidence="3">Belongs to the UbiH/COQ6 family.</text>
</comment>
<dbReference type="Pfam" id="PF01494">
    <property type="entry name" value="FAD_binding_3"/>
    <property type="match status" value="1"/>
</dbReference>
<evidence type="ECO:0000256" key="4">
    <source>
        <dbReference type="ARBA" id="ARBA00022630"/>
    </source>
</evidence>
<name>A0ABT9GX45_9GAMM</name>
<evidence type="ECO:0000256" key="5">
    <source>
        <dbReference type="ARBA" id="ARBA00022827"/>
    </source>
</evidence>
<evidence type="ECO:0000313" key="9">
    <source>
        <dbReference type="EMBL" id="MDP4535538.1"/>
    </source>
</evidence>
<dbReference type="InterPro" id="IPR051205">
    <property type="entry name" value="UbiH/COQ6_monooxygenase"/>
</dbReference>
<keyword evidence="10" id="KW-1185">Reference proteome</keyword>
<keyword evidence="4" id="KW-0285">Flavoprotein</keyword>
<sequence>MYDLTVVGGGMVGASMAALFAQQGWRVALIEAVEPASYQPEQPADLRVSAINRRSQSWLERTGAWSALSQMRLCPYRRLQAFEHPSDVVEFAADSIGQSHLGHIVENRLLQLAIWQQFPERLTLHCPAKVVQLQQDTQQASLLLDNGEQLQSRLVIAADGAGSQLRQMAGIGTRGWRYAQGCLVAHVQTEDEQQDVTWQQFTEQGPRAFLPLSGQQASLVWYDKVERVKQLASLSPPALTEAITAEFPAQLGSCKVERAVWFPLARQHALQYSQGRVVLVGDAAHAIHPMAGQGVNLGFADAACLAELLLQAGEQGVQQPATLLQRYQRERQPQNWLMMTGMDALYQGFGSRWPFVRLARRIGLRTAARSGALKEWLTRYATG</sequence>
<feature type="domain" description="FAD-binding" evidence="8">
    <location>
        <begin position="3"/>
        <end position="339"/>
    </location>
</feature>
<dbReference type="InterPro" id="IPR010971">
    <property type="entry name" value="UbiH/COQ6"/>
</dbReference>
<dbReference type="PANTHER" id="PTHR43876">
    <property type="entry name" value="UBIQUINONE BIOSYNTHESIS MONOOXYGENASE COQ6, MITOCHONDRIAL"/>
    <property type="match status" value="1"/>
</dbReference>
<organism evidence="9 10">
    <name type="scientific">Alkalimonas collagenimarina</name>
    <dbReference type="NCBI Taxonomy" id="400390"/>
    <lineage>
        <taxon>Bacteria</taxon>
        <taxon>Pseudomonadati</taxon>
        <taxon>Pseudomonadota</taxon>
        <taxon>Gammaproteobacteria</taxon>
        <taxon>Alkalimonas</taxon>
    </lineage>
</organism>
<keyword evidence="7 9" id="KW-0503">Monooxygenase</keyword>
<evidence type="ECO:0000256" key="2">
    <source>
        <dbReference type="ARBA" id="ARBA00004749"/>
    </source>
</evidence>
<dbReference type="SUPFAM" id="SSF51905">
    <property type="entry name" value="FAD/NAD(P)-binding domain"/>
    <property type="match status" value="1"/>
</dbReference>
<keyword evidence="5" id="KW-0274">FAD</keyword>
<evidence type="ECO:0000313" key="10">
    <source>
        <dbReference type="Proteomes" id="UP001231616"/>
    </source>
</evidence>
<dbReference type="InterPro" id="IPR002938">
    <property type="entry name" value="FAD-bd"/>
</dbReference>
<evidence type="ECO:0000256" key="6">
    <source>
        <dbReference type="ARBA" id="ARBA00023002"/>
    </source>
</evidence>
<protein>
    <submittedName>
        <fullName evidence="9">FAD-dependent monooxygenase</fullName>
    </submittedName>
</protein>
<evidence type="ECO:0000256" key="3">
    <source>
        <dbReference type="ARBA" id="ARBA00005349"/>
    </source>
</evidence>
<dbReference type="GO" id="GO:0004497">
    <property type="term" value="F:monooxygenase activity"/>
    <property type="evidence" value="ECO:0007669"/>
    <property type="project" value="UniProtKB-KW"/>
</dbReference>
<evidence type="ECO:0000256" key="1">
    <source>
        <dbReference type="ARBA" id="ARBA00001974"/>
    </source>
</evidence>
<dbReference type="NCBIfam" id="TIGR01988">
    <property type="entry name" value="Ubi-OHases"/>
    <property type="match status" value="1"/>
</dbReference>
<proteinExistence type="inferred from homology"/>